<evidence type="ECO:0000313" key="3">
    <source>
        <dbReference type="EMBL" id="KAJ8543250.1"/>
    </source>
</evidence>
<gene>
    <name evidence="3" type="ORF">K7X08_005773</name>
</gene>
<evidence type="ECO:0000256" key="2">
    <source>
        <dbReference type="ARBA" id="ARBA00022840"/>
    </source>
</evidence>
<protein>
    <submittedName>
        <fullName evidence="3">Uncharacterized protein</fullName>
    </submittedName>
</protein>
<comment type="caution">
    <text evidence="3">The sequence shown here is derived from an EMBL/GenBank/DDBJ whole genome shotgun (WGS) entry which is preliminary data.</text>
</comment>
<keyword evidence="1" id="KW-0547">Nucleotide-binding</keyword>
<sequence length="131" mass="14633">MYDTFRRPTVLLSALSGDSLNSSLVAIVCVDPDMLKAWAMNNKDVKQLCTNPRAKAAVLKDMDIVGKEAQLRGFEFAKANTLVLEPFTRENDLLTPTYKIKRPQARAYFAKEIADMYAELSESNSSPIKIS</sequence>
<evidence type="ECO:0000256" key="1">
    <source>
        <dbReference type="ARBA" id="ARBA00022741"/>
    </source>
</evidence>
<accession>A0A9Q1LRL9</accession>
<dbReference type="GO" id="GO:0016020">
    <property type="term" value="C:membrane"/>
    <property type="evidence" value="ECO:0007669"/>
    <property type="project" value="TreeGrafter"/>
</dbReference>
<dbReference type="GO" id="GO:0005783">
    <property type="term" value="C:endoplasmic reticulum"/>
    <property type="evidence" value="ECO:0007669"/>
    <property type="project" value="TreeGrafter"/>
</dbReference>
<dbReference type="EMBL" id="JAJAGQ010000014">
    <property type="protein sequence ID" value="KAJ8543250.1"/>
    <property type="molecule type" value="Genomic_DNA"/>
</dbReference>
<dbReference type="PANTHER" id="PTHR43272:SF33">
    <property type="entry name" value="AMP-BINDING DOMAIN-CONTAINING PROTEIN-RELATED"/>
    <property type="match status" value="1"/>
</dbReference>
<proteinExistence type="predicted"/>
<dbReference type="GO" id="GO:0005524">
    <property type="term" value="F:ATP binding"/>
    <property type="evidence" value="ECO:0007669"/>
    <property type="project" value="UniProtKB-KW"/>
</dbReference>
<keyword evidence="4" id="KW-1185">Reference proteome</keyword>
<dbReference type="Proteomes" id="UP001152561">
    <property type="component" value="Unassembled WGS sequence"/>
</dbReference>
<dbReference type="AlphaFoldDB" id="A0A9Q1LRL9"/>
<keyword evidence="2" id="KW-0067">ATP-binding</keyword>
<name>A0A9Q1LRL9_9SOLA</name>
<dbReference type="PANTHER" id="PTHR43272">
    <property type="entry name" value="LONG-CHAIN-FATTY-ACID--COA LIGASE"/>
    <property type="match status" value="1"/>
</dbReference>
<dbReference type="OrthoDB" id="1700726at2759"/>
<organism evidence="3 4">
    <name type="scientific">Anisodus acutangulus</name>
    <dbReference type="NCBI Taxonomy" id="402998"/>
    <lineage>
        <taxon>Eukaryota</taxon>
        <taxon>Viridiplantae</taxon>
        <taxon>Streptophyta</taxon>
        <taxon>Embryophyta</taxon>
        <taxon>Tracheophyta</taxon>
        <taxon>Spermatophyta</taxon>
        <taxon>Magnoliopsida</taxon>
        <taxon>eudicotyledons</taxon>
        <taxon>Gunneridae</taxon>
        <taxon>Pentapetalae</taxon>
        <taxon>asterids</taxon>
        <taxon>lamiids</taxon>
        <taxon>Solanales</taxon>
        <taxon>Solanaceae</taxon>
        <taxon>Solanoideae</taxon>
        <taxon>Hyoscyameae</taxon>
        <taxon>Anisodus</taxon>
    </lineage>
</organism>
<reference evidence="4" key="1">
    <citation type="journal article" date="2023" name="Proc. Natl. Acad. Sci. U.S.A.">
        <title>Genomic and structural basis for evolution of tropane alkaloid biosynthesis.</title>
        <authorList>
            <person name="Wanga Y.-J."/>
            <person name="Taina T."/>
            <person name="Yua J.-Y."/>
            <person name="Lia J."/>
            <person name="Xua B."/>
            <person name="Chenc J."/>
            <person name="D'Auriad J.C."/>
            <person name="Huanga J.-P."/>
            <person name="Huanga S.-X."/>
        </authorList>
    </citation>
    <scope>NUCLEOTIDE SEQUENCE [LARGE SCALE GENOMIC DNA]</scope>
    <source>
        <strain evidence="4">cv. KIB-2019</strain>
    </source>
</reference>
<evidence type="ECO:0000313" key="4">
    <source>
        <dbReference type="Proteomes" id="UP001152561"/>
    </source>
</evidence>
<dbReference type="GO" id="GO:0004467">
    <property type="term" value="F:long-chain fatty acid-CoA ligase activity"/>
    <property type="evidence" value="ECO:0007669"/>
    <property type="project" value="TreeGrafter"/>
</dbReference>